<evidence type="ECO:0000313" key="6">
    <source>
        <dbReference type="Proteomes" id="UP000694864"/>
    </source>
</evidence>
<name>A0ABM0YY51_CAMSA</name>
<dbReference type="CDD" id="cd16655">
    <property type="entry name" value="RING-Ubox_WDSUB1-like"/>
    <property type="match status" value="1"/>
</dbReference>
<feature type="coiled-coil region" evidence="4">
    <location>
        <begin position="5"/>
        <end position="39"/>
    </location>
</feature>
<evidence type="ECO:0000256" key="1">
    <source>
        <dbReference type="ARBA" id="ARBA00004906"/>
    </source>
</evidence>
<organism evidence="6 7">
    <name type="scientific">Camelina sativa</name>
    <name type="common">False flax</name>
    <name type="synonym">Myagrum sativum</name>
    <dbReference type="NCBI Taxonomy" id="90675"/>
    <lineage>
        <taxon>Eukaryota</taxon>
        <taxon>Viridiplantae</taxon>
        <taxon>Streptophyta</taxon>
        <taxon>Embryophyta</taxon>
        <taxon>Tracheophyta</taxon>
        <taxon>Spermatophyta</taxon>
        <taxon>Magnoliopsida</taxon>
        <taxon>eudicotyledons</taxon>
        <taxon>Gunneridae</taxon>
        <taxon>Pentapetalae</taxon>
        <taxon>rosids</taxon>
        <taxon>malvids</taxon>
        <taxon>Brassicales</taxon>
        <taxon>Brassicaceae</taxon>
        <taxon>Camelineae</taxon>
        <taxon>Camelina</taxon>
    </lineage>
</organism>
<dbReference type="SUPFAM" id="SSF57850">
    <property type="entry name" value="RING/U-box"/>
    <property type="match status" value="1"/>
</dbReference>
<evidence type="ECO:0000256" key="4">
    <source>
        <dbReference type="SAM" id="Coils"/>
    </source>
</evidence>
<proteinExistence type="predicted"/>
<dbReference type="GeneID" id="104784455"/>
<accession>A0ABM0YY51</accession>
<evidence type="ECO:0000313" key="7">
    <source>
        <dbReference type="RefSeq" id="XP_010507781.1"/>
    </source>
</evidence>
<dbReference type="RefSeq" id="XP_010507781.1">
    <property type="nucleotide sequence ID" value="XM_010509479.1"/>
</dbReference>
<dbReference type="InterPro" id="IPR052085">
    <property type="entry name" value="WD-SAM-U-box"/>
</dbReference>
<dbReference type="Gene3D" id="3.30.40.10">
    <property type="entry name" value="Zinc/RING finger domain, C3HC4 (zinc finger)"/>
    <property type="match status" value="1"/>
</dbReference>
<dbReference type="Proteomes" id="UP000694864">
    <property type="component" value="Chromosome 4"/>
</dbReference>
<dbReference type="SMART" id="SM00504">
    <property type="entry name" value="Ubox"/>
    <property type="match status" value="1"/>
</dbReference>
<evidence type="ECO:0000256" key="2">
    <source>
        <dbReference type="ARBA" id="ARBA00022679"/>
    </source>
</evidence>
<dbReference type="PANTHER" id="PTHR46573:SF1">
    <property type="entry name" value="WD REPEAT, SAM AND U-BOX DOMAIN-CONTAINING PROTEIN 1"/>
    <property type="match status" value="1"/>
</dbReference>
<keyword evidence="2" id="KW-0808">Transferase</keyword>
<comment type="pathway">
    <text evidence="1">Protein modification; protein ubiquitination.</text>
</comment>
<keyword evidence="3" id="KW-0833">Ubl conjugation pathway</keyword>
<protein>
    <submittedName>
        <fullName evidence="7">U-box domain-containing protein 58</fullName>
    </submittedName>
</protein>
<reference evidence="6" key="1">
    <citation type="journal article" date="2014" name="Nat. Commun.">
        <title>The emerging biofuel crop Camelina sativa retains a highly undifferentiated hexaploid genome structure.</title>
        <authorList>
            <person name="Kagale S."/>
            <person name="Koh C."/>
            <person name="Nixon J."/>
            <person name="Bollina V."/>
            <person name="Clarke W.E."/>
            <person name="Tuteja R."/>
            <person name="Spillane C."/>
            <person name="Robinson S.J."/>
            <person name="Links M.G."/>
            <person name="Clarke C."/>
            <person name="Higgins E.E."/>
            <person name="Huebert T."/>
            <person name="Sharpe A.G."/>
            <person name="Parkin I.A."/>
        </authorList>
    </citation>
    <scope>NUCLEOTIDE SEQUENCE [LARGE SCALE GENOMIC DNA]</scope>
    <source>
        <strain evidence="6">cv. DH55</strain>
    </source>
</reference>
<keyword evidence="6" id="KW-1185">Reference proteome</keyword>
<dbReference type="InterPro" id="IPR003613">
    <property type="entry name" value="Ubox_domain"/>
</dbReference>
<feature type="coiled-coil region" evidence="4">
    <location>
        <begin position="80"/>
        <end position="110"/>
    </location>
</feature>
<reference evidence="7" key="2">
    <citation type="submission" date="2025-08" db="UniProtKB">
        <authorList>
            <consortium name="RefSeq"/>
        </authorList>
    </citation>
    <scope>IDENTIFICATION</scope>
    <source>
        <tissue evidence="7">Leaf</tissue>
    </source>
</reference>
<evidence type="ECO:0000259" key="5">
    <source>
        <dbReference type="PROSITE" id="PS51698"/>
    </source>
</evidence>
<evidence type="ECO:0000256" key="3">
    <source>
        <dbReference type="ARBA" id="ARBA00022786"/>
    </source>
</evidence>
<feature type="domain" description="U-box" evidence="5">
    <location>
        <begin position="140"/>
        <end position="208"/>
    </location>
</feature>
<dbReference type="InterPro" id="IPR013083">
    <property type="entry name" value="Znf_RING/FYVE/PHD"/>
</dbReference>
<dbReference type="PANTHER" id="PTHR46573">
    <property type="entry name" value="WD REPEAT, SAM AND U-BOX DOMAIN-CONTAINING PROTEIN 1"/>
    <property type="match status" value="1"/>
</dbReference>
<keyword evidence="4" id="KW-0175">Coiled coil</keyword>
<dbReference type="PROSITE" id="PS51698">
    <property type="entry name" value="U_BOX"/>
    <property type="match status" value="1"/>
</dbReference>
<sequence>MEMRYNNEVKHRKEKEEALAREKEEVEKLKLQVVNLKIKHENMCIKADELESNNASIVSDNALKLVHEVTKKYEDMCIKAKEFENKYKNKRILTEALTKENEELEKAKGLIIESYKINASVMEKERDNALKLVDEITTTKKIESFICPISQEVMKDPQLTADGYTYEAEAIARWFNTGHNTSPMTNLKLSHTNLVPNRALGSAIQELV</sequence>
<gene>
    <name evidence="7" type="primary">LOC104784455</name>
</gene>
<dbReference type="Pfam" id="PF04564">
    <property type="entry name" value="U-box"/>
    <property type="match status" value="1"/>
</dbReference>